<sequence>ENVFNIIGAFDIPRYIYNSERKKFLPLAMTDLPRPSLFGTARDKAELFRERFAVLQQRTHRHELFTPSPVVAHPDDSKSKFQLKAIETLLGNTAKVGEVIVLGMLTQLKEGKFFLEDPTGVVQLDLSKAISFCCDGKAGGISCWYEDGIFHVNAFGFPPTEPSATTRAFYGNINFFGGPSSSSVKASAKLKQLEEENEDAMFVFVSDVWLDQAEVLEKLRTMFSGYSSAPPTCFFFCGSFSSAPYGRNQIQALKGSLKALADIICEHPSIHKSSRFVFVPGPEDPGPGSILPRPPLAETITQEFRQLVPFSVFTTNPCRVQYCTQEIIIFREDLVNKMCRNCVHCPSSNMDIPNHFVKTILSQGHLSPLPLYVSPVFWGCDHALRVYPLPDLLVTADKHDPFSVTHSDCLCINP</sequence>
<dbReference type="PANTHER" id="PTHR12708:SF0">
    <property type="entry name" value="DNA POLYMERASE EPSILON SUBUNIT 2"/>
    <property type="match status" value="1"/>
</dbReference>
<dbReference type="Pfam" id="PF04042">
    <property type="entry name" value="DNA_pol_E_B"/>
    <property type="match status" value="1"/>
</dbReference>
<organism evidence="10 11">
    <name type="scientific">Alaudala cheleensis</name>
    <name type="common">Asian short-toed lark</name>
    <dbReference type="NCBI Taxonomy" id="670337"/>
    <lineage>
        <taxon>Eukaryota</taxon>
        <taxon>Metazoa</taxon>
        <taxon>Chordata</taxon>
        <taxon>Craniata</taxon>
        <taxon>Vertebrata</taxon>
        <taxon>Euteleostomi</taxon>
        <taxon>Archelosauria</taxon>
        <taxon>Archosauria</taxon>
        <taxon>Dinosauria</taxon>
        <taxon>Saurischia</taxon>
        <taxon>Theropoda</taxon>
        <taxon>Coelurosauria</taxon>
        <taxon>Aves</taxon>
        <taxon>Neognathae</taxon>
        <taxon>Neoaves</taxon>
        <taxon>Telluraves</taxon>
        <taxon>Australaves</taxon>
        <taxon>Passeriformes</taxon>
        <taxon>Sylvioidea</taxon>
        <taxon>Alaudidae</taxon>
        <taxon>Alaudala</taxon>
    </lineage>
</organism>
<accession>A0A7L2BY34</accession>
<evidence type="ECO:0000256" key="5">
    <source>
        <dbReference type="ARBA" id="ARBA00023242"/>
    </source>
</evidence>
<comment type="subcellular location">
    <subcellularLocation>
        <location evidence="1">Nucleus</location>
    </subcellularLocation>
</comment>
<gene>
    <name evidence="10" type="primary">Pole2</name>
    <name evidence="10" type="ORF">ALACHE_R10198</name>
</gene>
<dbReference type="GO" id="GO:0008622">
    <property type="term" value="C:epsilon DNA polymerase complex"/>
    <property type="evidence" value="ECO:0007669"/>
    <property type="project" value="InterPro"/>
</dbReference>
<evidence type="ECO:0000256" key="6">
    <source>
        <dbReference type="ARBA" id="ARBA00032930"/>
    </source>
</evidence>
<dbReference type="PANTHER" id="PTHR12708">
    <property type="entry name" value="DNA POLYMERASE EPSILON SUBUNIT B"/>
    <property type="match status" value="1"/>
</dbReference>
<dbReference type="AlphaFoldDB" id="A0A7L2BY34"/>
<keyword evidence="3" id="KW-0235">DNA replication</keyword>
<evidence type="ECO:0000256" key="7">
    <source>
        <dbReference type="ARBA" id="ARBA00054225"/>
    </source>
</evidence>
<evidence type="ECO:0000313" key="10">
    <source>
        <dbReference type="EMBL" id="NXQ30671.1"/>
    </source>
</evidence>
<reference evidence="10 11" key="1">
    <citation type="submission" date="2019-09" db="EMBL/GenBank/DDBJ databases">
        <title>Bird 10,000 Genomes (B10K) Project - Family phase.</title>
        <authorList>
            <person name="Zhang G."/>
        </authorList>
    </citation>
    <scope>NUCLEOTIDE SEQUENCE [LARGE SCALE GENOMIC DNA]</scope>
    <source>
        <strain evidence="10">B10K-DU-001-15</strain>
        <tissue evidence="10">Muscle</tissue>
    </source>
</reference>
<evidence type="ECO:0000256" key="4">
    <source>
        <dbReference type="ARBA" id="ARBA00023125"/>
    </source>
</evidence>
<protein>
    <recommendedName>
        <fullName evidence="6">DNA polymerase II subunit 2</fullName>
    </recommendedName>
    <alternativeName>
        <fullName evidence="8">DNA polymerase epsilon subunit B</fullName>
    </alternativeName>
</protein>
<keyword evidence="5" id="KW-0539">Nucleus</keyword>
<dbReference type="GO" id="GO:0003677">
    <property type="term" value="F:DNA binding"/>
    <property type="evidence" value="ECO:0007669"/>
    <property type="project" value="UniProtKB-KW"/>
</dbReference>
<dbReference type="GO" id="GO:0006261">
    <property type="term" value="P:DNA-templated DNA replication"/>
    <property type="evidence" value="ECO:0007669"/>
    <property type="project" value="InterPro"/>
</dbReference>
<dbReference type="InterPro" id="IPR007185">
    <property type="entry name" value="DNA_pol_a/d/e_bsu"/>
</dbReference>
<dbReference type="InterPro" id="IPR016266">
    <property type="entry name" value="POLE2"/>
</dbReference>
<evidence type="ECO:0000259" key="9">
    <source>
        <dbReference type="Pfam" id="PF04042"/>
    </source>
</evidence>
<feature type="non-terminal residue" evidence="10">
    <location>
        <position position="1"/>
    </location>
</feature>
<name>A0A7L2BY34_9PASS</name>
<comment type="caution">
    <text evidence="10">The sequence shown here is derived from an EMBL/GenBank/DDBJ whole genome shotgun (WGS) entry which is preliminary data.</text>
</comment>
<comment type="function">
    <text evidence="7">Accessory component of the DNA polymerase epsilon complex. Participates in DNA repair and in chromosomal DNA replication.</text>
</comment>
<evidence type="ECO:0000256" key="1">
    <source>
        <dbReference type="ARBA" id="ARBA00004123"/>
    </source>
</evidence>
<feature type="non-terminal residue" evidence="10">
    <location>
        <position position="414"/>
    </location>
</feature>
<dbReference type="FunFam" id="3.60.21.50:FF:000007">
    <property type="entry name" value="DNA polymerase epsilon subunit"/>
    <property type="match status" value="1"/>
</dbReference>
<evidence type="ECO:0000256" key="2">
    <source>
        <dbReference type="ARBA" id="ARBA00009560"/>
    </source>
</evidence>
<comment type="similarity">
    <text evidence="2">Belongs to the DNA polymerase epsilon subunit B family.</text>
</comment>
<feature type="domain" description="DNA polymerase alpha/delta/epsilon subunit B" evidence="9">
    <location>
        <begin position="202"/>
        <end position="403"/>
    </location>
</feature>
<keyword evidence="4" id="KW-0238">DNA-binding</keyword>
<dbReference type="EMBL" id="VWYE01016408">
    <property type="protein sequence ID" value="NXQ30671.1"/>
    <property type="molecule type" value="Genomic_DNA"/>
</dbReference>
<dbReference type="Proteomes" id="UP000571582">
    <property type="component" value="Unassembled WGS sequence"/>
</dbReference>
<evidence type="ECO:0000313" key="11">
    <source>
        <dbReference type="Proteomes" id="UP000571582"/>
    </source>
</evidence>
<dbReference type="GO" id="GO:0042276">
    <property type="term" value="P:error-prone translesion synthesis"/>
    <property type="evidence" value="ECO:0007669"/>
    <property type="project" value="TreeGrafter"/>
</dbReference>
<dbReference type="Gene3D" id="3.60.21.50">
    <property type="match status" value="1"/>
</dbReference>
<proteinExistence type="inferred from homology"/>
<keyword evidence="11" id="KW-1185">Reference proteome</keyword>
<evidence type="ECO:0000256" key="3">
    <source>
        <dbReference type="ARBA" id="ARBA00022705"/>
    </source>
</evidence>
<evidence type="ECO:0000256" key="8">
    <source>
        <dbReference type="ARBA" id="ARBA00074983"/>
    </source>
</evidence>